<proteinExistence type="predicted"/>
<reference evidence="2 3" key="1">
    <citation type="journal article" date="2021" name="Plant Biotechnol. J.">
        <title>Multi-omics assisted identification of the key and species-specific regulatory components of drought-tolerant mechanisms in Gossypium stocksii.</title>
        <authorList>
            <person name="Yu D."/>
            <person name="Ke L."/>
            <person name="Zhang D."/>
            <person name="Wu Y."/>
            <person name="Sun Y."/>
            <person name="Mei J."/>
            <person name="Sun J."/>
            <person name="Sun Y."/>
        </authorList>
    </citation>
    <scope>NUCLEOTIDE SEQUENCE [LARGE SCALE GENOMIC DNA]</scope>
    <source>
        <strain evidence="3">cv. E1</strain>
        <tissue evidence="2">Leaf</tissue>
    </source>
</reference>
<sequence>MPPPILKSSPRSHKGTPPPWKVMTNHDDPGTIQFRLGGLVRQLSMPKFGIALELYTDEFIADEDFPDLFRRIHISLVKCWQALVPGRATYDPSRSKATALTPSLRYLHALIAHTLTGRRESTGVISTHDAYFLWIMKNVHTIDLAHFIAQAIQYQIERHRKVVISMGPYITRLARHFELFNTTAQTSSYTPIGQMSPQGIQTILHMRMIQRRPRTDPL</sequence>
<organism evidence="2 3">
    <name type="scientific">Gossypium stocksii</name>
    <dbReference type="NCBI Taxonomy" id="47602"/>
    <lineage>
        <taxon>Eukaryota</taxon>
        <taxon>Viridiplantae</taxon>
        <taxon>Streptophyta</taxon>
        <taxon>Embryophyta</taxon>
        <taxon>Tracheophyta</taxon>
        <taxon>Spermatophyta</taxon>
        <taxon>Magnoliopsida</taxon>
        <taxon>eudicotyledons</taxon>
        <taxon>Gunneridae</taxon>
        <taxon>Pentapetalae</taxon>
        <taxon>rosids</taxon>
        <taxon>malvids</taxon>
        <taxon>Malvales</taxon>
        <taxon>Malvaceae</taxon>
        <taxon>Malvoideae</taxon>
        <taxon>Gossypium</taxon>
    </lineage>
</organism>
<protein>
    <submittedName>
        <fullName evidence="2">Uncharacterized protein</fullName>
    </submittedName>
</protein>
<dbReference type="AlphaFoldDB" id="A0A9D3UZF0"/>
<feature type="region of interest" description="Disordered" evidence="1">
    <location>
        <begin position="1"/>
        <end position="21"/>
    </location>
</feature>
<evidence type="ECO:0000313" key="2">
    <source>
        <dbReference type="EMBL" id="KAH1065311.1"/>
    </source>
</evidence>
<comment type="caution">
    <text evidence="2">The sequence shown here is derived from an EMBL/GenBank/DDBJ whole genome shotgun (WGS) entry which is preliminary data.</text>
</comment>
<evidence type="ECO:0000313" key="3">
    <source>
        <dbReference type="Proteomes" id="UP000828251"/>
    </source>
</evidence>
<accession>A0A9D3UZF0</accession>
<dbReference type="OrthoDB" id="1436156at2759"/>
<keyword evidence="3" id="KW-1185">Reference proteome</keyword>
<dbReference type="Proteomes" id="UP000828251">
    <property type="component" value="Unassembled WGS sequence"/>
</dbReference>
<name>A0A9D3UZF0_9ROSI</name>
<evidence type="ECO:0000256" key="1">
    <source>
        <dbReference type="SAM" id="MobiDB-lite"/>
    </source>
</evidence>
<gene>
    <name evidence="2" type="ORF">J1N35_030298</name>
</gene>
<dbReference type="EMBL" id="JAIQCV010000009">
    <property type="protein sequence ID" value="KAH1065311.1"/>
    <property type="molecule type" value="Genomic_DNA"/>
</dbReference>